<feature type="transmembrane region" description="Helical" evidence="1">
    <location>
        <begin position="21"/>
        <end position="42"/>
    </location>
</feature>
<keyword evidence="1" id="KW-1133">Transmembrane helix</keyword>
<name>A0ABT2GV38_9MICO</name>
<evidence type="ECO:0000313" key="3">
    <source>
        <dbReference type="Proteomes" id="UP001165584"/>
    </source>
</evidence>
<dbReference type="EMBL" id="JANLCM010000002">
    <property type="protein sequence ID" value="MCS5720053.1"/>
    <property type="molecule type" value="Genomic_DNA"/>
</dbReference>
<sequence>MSSALDDPTQRPQTLQRPSGGVGALAIISLIAGIAAVVLLAVGIPTWIPLWFAVIGLFLGMVSVLRSRPSAARWVSTVAIAASVVPFILLFFFVAT</sequence>
<gene>
    <name evidence="2" type="ORF">N1027_18130</name>
</gene>
<comment type="caution">
    <text evidence="2">The sequence shown here is derived from an EMBL/GenBank/DDBJ whole genome shotgun (WGS) entry which is preliminary data.</text>
</comment>
<evidence type="ECO:0000256" key="1">
    <source>
        <dbReference type="SAM" id="Phobius"/>
    </source>
</evidence>
<protein>
    <submittedName>
        <fullName evidence="2">Uncharacterized protein</fullName>
    </submittedName>
</protein>
<dbReference type="Proteomes" id="UP001165584">
    <property type="component" value="Unassembled WGS sequence"/>
</dbReference>
<keyword evidence="1" id="KW-0812">Transmembrane</keyword>
<reference evidence="2" key="1">
    <citation type="submission" date="2022-08" db="EMBL/GenBank/DDBJ databases">
        <authorList>
            <person name="Deng Y."/>
            <person name="Han X.-F."/>
            <person name="Zhang Y.-Q."/>
        </authorList>
    </citation>
    <scope>NUCLEOTIDE SEQUENCE</scope>
    <source>
        <strain evidence="2">CPCC 205763</strain>
    </source>
</reference>
<feature type="transmembrane region" description="Helical" evidence="1">
    <location>
        <begin position="74"/>
        <end position="95"/>
    </location>
</feature>
<feature type="transmembrane region" description="Helical" evidence="1">
    <location>
        <begin position="48"/>
        <end position="65"/>
    </location>
</feature>
<organism evidence="2 3">
    <name type="scientific">Herbiconiux aconitum</name>
    <dbReference type="NCBI Taxonomy" id="2970913"/>
    <lineage>
        <taxon>Bacteria</taxon>
        <taxon>Bacillati</taxon>
        <taxon>Actinomycetota</taxon>
        <taxon>Actinomycetes</taxon>
        <taxon>Micrococcales</taxon>
        <taxon>Microbacteriaceae</taxon>
        <taxon>Herbiconiux</taxon>
    </lineage>
</organism>
<keyword evidence="3" id="KW-1185">Reference proteome</keyword>
<keyword evidence="1" id="KW-0472">Membrane</keyword>
<dbReference type="RefSeq" id="WP_259509809.1">
    <property type="nucleotide sequence ID" value="NZ_JANLCM010000002.1"/>
</dbReference>
<proteinExistence type="predicted"/>
<accession>A0ABT2GV38</accession>
<evidence type="ECO:0000313" key="2">
    <source>
        <dbReference type="EMBL" id="MCS5720053.1"/>
    </source>
</evidence>